<proteinExistence type="predicted"/>
<dbReference type="EMBL" id="LN650648">
    <property type="protein sequence ID" value="CEI73399.1"/>
    <property type="molecule type" value="Genomic_DNA"/>
</dbReference>
<keyword evidence="2" id="KW-1185">Reference proteome</keyword>
<dbReference type="RefSeq" id="WP_092925030.1">
    <property type="nucleotide sequence ID" value="NZ_FJTZ01000012.1"/>
</dbReference>
<reference evidence="1 2" key="1">
    <citation type="submission" date="2014-09" db="EMBL/GenBank/DDBJ databases">
        <authorList>
            <person name="Hornung B.V."/>
        </authorList>
    </citation>
    <scope>NUCLEOTIDE SEQUENCE [LARGE SCALE GENOMIC DNA]</scope>
    <source>
        <strain evidence="1 2">FRIFI</strain>
    </source>
</reference>
<accession>A0A2P2BSR7</accession>
<dbReference type="KEGG" id="rhom:FRIFI_1869"/>
<organism evidence="1 2">
    <name type="scientific">Romboutsia hominis</name>
    <dbReference type="NCBI Taxonomy" id="1507512"/>
    <lineage>
        <taxon>Bacteria</taxon>
        <taxon>Bacillati</taxon>
        <taxon>Bacillota</taxon>
        <taxon>Clostridia</taxon>
        <taxon>Peptostreptococcales</taxon>
        <taxon>Peptostreptococcaceae</taxon>
        <taxon>Romboutsia</taxon>
    </lineage>
</organism>
<gene>
    <name evidence="1" type="ORF">FRIFI_1869</name>
</gene>
<sequence>MNVLEMFVKNLCGVFNNDKQIHKQKQEGNLTHPKAKHINGIANDKIINLPKDFKGYFIIEESYYEMGERKNILPHLFLFELNENNQVVLKSYEIPNNISKEDFRNDNLDLKLDYNTLEESNKFTPMVYFEKDGVFEGESVSYFSKEVKFVLKERIEKDTLYVSEVFYKNSKITFGFIDPIIYNRVN</sequence>
<protein>
    <submittedName>
        <fullName evidence="1">Uncharacterized protein</fullName>
    </submittedName>
</protein>
<name>A0A2P2BSR7_9FIRM</name>
<evidence type="ECO:0000313" key="2">
    <source>
        <dbReference type="Proteomes" id="UP000245695"/>
    </source>
</evidence>
<dbReference type="Proteomes" id="UP000245695">
    <property type="component" value="Chromosome 1"/>
</dbReference>
<evidence type="ECO:0000313" key="1">
    <source>
        <dbReference type="EMBL" id="CEI73399.1"/>
    </source>
</evidence>
<dbReference type="AlphaFoldDB" id="A0A2P2BSR7"/>